<dbReference type="Gene3D" id="3.90.220.20">
    <property type="entry name" value="DNA methylase specificity domains"/>
    <property type="match status" value="2"/>
</dbReference>
<dbReference type="InterPro" id="IPR044946">
    <property type="entry name" value="Restrct_endonuc_typeI_TRD_sf"/>
</dbReference>
<keyword evidence="5" id="KW-0540">Nuclease</keyword>
<keyword evidence="6" id="KW-1185">Reference proteome</keyword>
<evidence type="ECO:0000256" key="1">
    <source>
        <dbReference type="ARBA" id="ARBA00010923"/>
    </source>
</evidence>
<dbReference type="Proteomes" id="UP000743899">
    <property type="component" value="Unassembled WGS sequence"/>
</dbReference>
<reference evidence="5 6" key="1">
    <citation type="submission" date="2020-01" db="EMBL/GenBank/DDBJ databases">
        <title>A novel Bacillus sp. from Pasinler.</title>
        <authorList>
            <person name="Adiguzel A."/>
            <person name="Ay H."/>
            <person name="Baltaci M.O."/>
        </authorList>
    </citation>
    <scope>NUCLEOTIDE SEQUENCE [LARGE SCALE GENOMIC DNA]</scope>
    <source>
        <strain evidence="5 6">P1</strain>
    </source>
</reference>
<dbReference type="Pfam" id="PF01420">
    <property type="entry name" value="Methylase_S"/>
    <property type="match status" value="2"/>
</dbReference>
<evidence type="ECO:0000256" key="2">
    <source>
        <dbReference type="ARBA" id="ARBA00022747"/>
    </source>
</evidence>
<dbReference type="RefSeq" id="WP_161919446.1">
    <property type="nucleotide sequence ID" value="NZ_JAACYS010000006.1"/>
</dbReference>
<dbReference type="InterPro" id="IPR000055">
    <property type="entry name" value="Restrct_endonuc_typeI_TRD"/>
</dbReference>
<keyword evidence="5" id="KW-0255">Endonuclease</keyword>
<gene>
    <name evidence="5" type="ORF">GW534_02300</name>
</gene>
<keyword evidence="2" id="KW-0680">Restriction system</keyword>
<dbReference type="GO" id="GO:0004519">
    <property type="term" value="F:endonuclease activity"/>
    <property type="evidence" value="ECO:0007669"/>
    <property type="project" value="UniProtKB-KW"/>
</dbReference>
<dbReference type="PANTHER" id="PTHR30408:SF12">
    <property type="entry name" value="TYPE I RESTRICTION ENZYME MJAVIII SPECIFICITY SUBUNIT"/>
    <property type="match status" value="1"/>
</dbReference>
<sequence length="394" mass="45957">MIGSKYQNRKTLSNLDEKKWDILTFNDVFIDDTRKATKVKKEDYLETGDFPIVDQGKDYITGYTNLKEEVYDNTPLIIFGDHTRILKYIDFPIFIGADGVKLLKNRFSEKEVLTKYLYYYLCTINIPDTGYNRHFKYLKEIVIPIPDIEMQKRIVQILDKAQELIDKRKAQIEALDQLTQSVFLEMFGDPINTKWKTEKLSEITDVRDGTHDSPKYIQKGYPLVTSKNIKDGEIDLTNVNYISEEDYEKINQRSKVDIGDIIMPMIGTIGNPVIVNVEPNFAIKNVALIKFYPDTCIINIYLKYLLDSHYLDFVLSKNRRGGTQKFLSLKNIRNMEIPVPPIKLQKDFTKVIREINEKKKLLNKSLDEMVNAYNSIMQRAFKGELFTEDKVPNH</sequence>
<feature type="domain" description="Type I restriction modification DNA specificity" evidence="4">
    <location>
        <begin position="18"/>
        <end position="173"/>
    </location>
</feature>
<dbReference type="PANTHER" id="PTHR30408">
    <property type="entry name" value="TYPE-1 RESTRICTION ENZYME ECOKI SPECIFICITY PROTEIN"/>
    <property type="match status" value="1"/>
</dbReference>
<evidence type="ECO:0000313" key="5">
    <source>
        <dbReference type="EMBL" id="NCU16607.1"/>
    </source>
</evidence>
<keyword evidence="3" id="KW-0238">DNA-binding</keyword>
<organism evidence="5 6">
    <name type="scientific">Pallidibacillus pasinlerensis</name>
    <dbReference type="NCBI Taxonomy" id="2703818"/>
    <lineage>
        <taxon>Bacteria</taxon>
        <taxon>Bacillati</taxon>
        <taxon>Bacillota</taxon>
        <taxon>Bacilli</taxon>
        <taxon>Bacillales</taxon>
        <taxon>Bacillaceae</taxon>
        <taxon>Pallidibacillus</taxon>
    </lineage>
</organism>
<dbReference type="InterPro" id="IPR052021">
    <property type="entry name" value="Type-I_RS_S_subunit"/>
</dbReference>
<evidence type="ECO:0000313" key="6">
    <source>
        <dbReference type="Proteomes" id="UP000743899"/>
    </source>
</evidence>
<name>A0ABX0A1A6_9BACI</name>
<comment type="caution">
    <text evidence="5">The sequence shown here is derived from an EMBL/GenBank/DDBJ whole genome shotgun (WGS) entry which is preliminary data.</text>
</comment>
<proteinExistence type="inferred from homology"/>
<accession>A0ABX0A1A6</accession>
<evidence type="ECO:0000256" key="3">
    <source>
        <dbReference type="ARBA" id="ARBA00023125"/>
    </source>
</evidence>
<dbReference type="EMBL" id="JAACYS010000006">
    <property type="protein sequence ID" value="NCU16607.1"/>
    <property type="molecule type" value="Genomic_DNA"/>
</dbReference>
<dbReference type="SUPFAM" id="SSF116734">
    <property type="entry name" value="DNA methylase specificity domain"/>
    <property type="match status" value="2"/>
</dbReference>
<protein>
    <submittedName>
        <fullName evidence="5">Restriction endonuclease subunit S</fullName>
    </submittedName>
</protein>
<comment type="similarity">
    <text evidence="1">Belongs to the type-I restriction system S methylase family.</text>
</comment>
<evidence type="ECO:0000259" key="4">
    <source>
        <dbReference type="Pfam" id="PF01420"/>
    </source>
</evidence>
<keyword evidence="5" id="KW-0378">Hydrolase</keyword>
<feature type="domain" description="Type I restriction modification DNA specificity" evidence="4">
    <location>
        <begin position="193"/>
        <end position="364"/>
    </location>
</feature>
<dbReference type="CDD" id="cd17246">
    <property type="entry name" value="RMtype1_S_SonII-TRD2-CR2_like"/>
    <property type="match status" value="1"/>
</dbReference>